<dbReference type="OrthoDB" id="416437at2759"/>
<evidence type="ECO:0000313" key="2">
    <source>
        <dbReference type="Proteomes" id="UP000708208"/>
    </source>
</evidence>
<accession>A0A8J2KE57</accession>
<name>A0A8J2KE57_9HEXA</name>
<protein>
    <submittedName>
        <fullName evidence="1">Uncharacterized protein</fullName>
    </submittedName>
</protein>
<proteinExistence type="predicted"/>
<keyword evidence="2" id="KW-1185">Reference proteome</keyword>
<comment type="caution">
    <text evidence="1">The sequence shown here is derived from an EMBL/GenBank/DDBJ whole genome shotgun (WGS) entry which is preliminary data.</text>
</comment>
<organism evidence="1 2">
    <name type="scientific">Allacma fusca</name>
    <dbReference type="NCBI Taxonomy" id="39272"/>
    <lineage>
        <taxon>Eukaryota</taxon>
        <taxon>Metazoa</taxon>
        <taxon>Ecdysozoa</taxon>
        <taxon>Arthropoda</taxon>
        <taxon>Hexapoda</taxon>
        <taxon>Collembola</taxon>
        <taxon>Symphypleona</taxon>
        <taxon>Sminthuridae</taxon>
        <taxon>Allacma</taxon>
    </lineage>
</organism>
<evidence type="ECO:0000313" key="1">
    <source>
        <dbReference type="EMBL" id="CAG7786832.1"/>
    </source>
</evidence>
<dbReference type="AlphaFoldDB" id="A0A8J2KE57"/>
<sequence>MKQFTGRYVYIVRPPPIQTGTTLHKAFKLPVEKTSAVQHKPLRGQYLQNLRNSLKNLKLVIIDEFSV</sequence>
<reference evidence="1" key="1">
    <citation type="submission" date="2021-06" db="EMBL/GenBank/DDBJ databases">
        <authorList>
            <person name="Hodson N. C."/>
            <person name="Mongue J. A."/>
            <person name="Jaron S. K."/>
        </authorList>
    </citation>
    <scope>NUCLEOTIDE SEQUENCE</scope>
</reference>
<gene>
    <name evidence="1" type="ORF">AFUS01_LOCUS25381</name>
</gene>
<dbReference type="EMBL" id="CAJVCH010327238">
    <property type="protein sequence ID" value="CAG7786832.1"/>
    <property type="molecule type" value="Genomic_DNA"/>
</dbReference>
<dbReference type="Proteomes" id="UP000708208">
    <property type="component" value="Unassembled WGS sequence"/>
</dbReference>